<dbReference type="AlphaFoldDB" id="W6Z250"/>
<dbReference type="Proteomes" id="UP000053841">
    <property type="component" value="Unassembled WGS sequence"/>
</dbReference>
<protein>
    <recommendedName>
        <fullName evidence="2">WSC domain-containing protein</fullName>
    </recommendedName>
</protein>
<reference evidence="3 4" key="1">
    <citation type="journal article" date="2013" name="PLoS Genet.">
        <title>Comparative genome structure, secondary metabolite, and effector coding capacity across Cochliobolus pathogens.</title>
        <authorList>
            <person name="Condon B.J."/>
            <person name="Leng Y."/>
            <person name="Wu D."/>
            <person name="Bushley K.E."/>
            <person name="Ohm R.A."/>
            <person name="Otillar R."/>
            <person name="Martin J."/>
            <person name="Schackwitz W."/>
            <person name="Grimwood J."/>
            <person name="MohdZainudin N."/>
            <person name="Xue C."/>
            <person name="Wang R."/>
            <person name="Manning V.A."/>
            <person name="Dhillon B."/>
            <person name="Tu Z.J."/>
            <person name="Steffenson B.J."/>
            <person name="Salamov A."/>
            <person name="Sun H."/>
            <person name="Lowry S."/>
            <person name="LaButti K."/>
            <person name="Han J."/>
            <person name="Copeland A."/>
            <person name="Lindquist E."/>
            <person name="Barry K."/>
            <person name="Schmutz J."/>
            <person name="Baker S.E."/>
            <person name="Ciuffetti L.M."/>
            <person name="Grigoriev I.V."/>
            <person name="Zhong S."/>
            <person name="Turgeon B.G."/>
        </authorList>
    </citation>
    <scope>NUCLEOTIDE SEQUENCE [LARGE SCALE GENOMIC DNA]</scope>
    <source>
        <strain evidence="3 4">26-R-13</strain>
    </source>
</reference>
<feature type="domain" description="WSC" evidence="2">
    <location>
        <begin position="60"/>
        <end position="153"/>
    </location>
</feature>
<dbReference type="EMBL" id="KI964548">
    <property type="protein sequence ID" value="EUC37746.1"/>
    <property type="molecule type" value="Genomic_DNA"/>
</dbReference>
<gene>
    <name evidence="3" type="ORF">COCCADRAFT_84684</name>
</gene>
<name>W6Z250_COCC2</name>
<keyword evidence="4" id="KW-1185">Reference proteome</keyword>
<dbReference type="OrthoDB" id="10463112at2759"/>
<dbReference type="InterPro" id="IPR002889">
    <property type="entry name" value="WSC_carb-bd"/>
</dbReference>
<sequence length="180" mass="20331">MRTSVIILAPGLLTAVYATGGDRKHFPIHYKHPACDYVCSGNEPPLGCQNVTAHHCACGPFEYNGCYNDPHGGILLTERMSGRRFDEENRQESCAQTCYRWEYFAISDEICQCGDYLHKWATKVDAVQCRIPCAGSFTQFCAPLGLSMVYRKRRNTTETRDWCRALSMSQGEKSRKGVWG</sequence>
<feature type="chain" id="PRO_5004889476" description="WSC domain-containing protein" evidence="1">
    <location>
        <begin position="19"/>
        <end position="180"/>
    </location>
</feature>
<proteinExistence type="predicted"/>
<evidence type="ECO:0000313" key="4">
    <source>
        <dbReference type="Proteomes" id="UP000053841"/>
    </source>
</evidence>
<evidence type="ECO:0000313" key="3">
    <source>
        <dbReference type="EMBL" id="EUC37746.1"/>
    </source>
</evidence>
<feature type="signal peptide" evidence="1">
    <location>
        <begin position="1"/>
        <end position="18"/>
    </location>
</feature>
<dbReference type="KEGG" id="bze:COCCADRAFT_84684"/>
<dbReference type="HOGENOM" id="CLU_1726605_0_0_1"/>
<keyword evidence="1" id="KW-0732">Signal</keyword>
<dbReference type="Pfam" id="PF01822">
    <property type="entry name" value="WSC"/>
    <property type="match status" value="1"/>
</dbReference>
<accession>W6Z250</accession>
<evidence type="ECO:0000259" key="2">
    <source>
        <dbReference type="PROSITE" id="PS51212"/>
    </source>
</evidence>
<dbReference type="GeneID" id="19151811"/>
<dbReference type="RefSeq" id="XP_007707985.1">
    <property type="nucleotide sequence ID" value="XM_007709795.1"/>
</dbReference>
<evidence type="ECO:0000256" key="1">
    <source>
        <dbReference type="SAM" id="SignalP"/>
    </source>
</evidence>
<dbReference type="PROSITE" id="PS51212">
    <property type="entry name" value="WSC"/>
    <property type="match status" value="1"/>
</dbReference>
<organism evidence="3 4">
    <name type="scientific">Cochliobolus carbonum (strain 26-R-13)</name>
    <name type="common">Maize leaf spot fungus</name>
    <name type="synonym">Bipolaris zeicola</name>
    <dbReference type="NCBI Taxonomy" id="930089"/>
    <lineage>
        <taxon>Eukaryota</taxon>
        <taxon>Fungi</taxon>
        <taxon>Dikarya</taxon>
        <taxon>Ascomycota</taxon>
        <taxon>Pezizomycotina</taxon>
        <taxon>Dothideomycetes</taxon>
        <taxon>Pleosporomycetidae</taxon>
        <taxon>Pleosporales</taxon>
        <taxon>Pleosporineae</taxon>
        <taxon>Pleosporaceae</taxon>
        <taxon>Bipolaris</taxon>
    </lineage>
</organism>